<dbReference type="InterPro" id="IPR036291">
    <property type="entry name" value="NAD(P)-bd_dom_sf"/>
</dbReference>
<dbReference type="PRINTS" id="PR00081">
    <property type="entry name" value="GDHRDH"/>
</dbReference>
<dbReference type="Proteomes" id="UP000013026">
    <property type="component" value="Chromosome"/>
</dbReference>
<proteinExistence type="inferred from homology"/>
<dbReference type="EMBL" id="CP005385">
    <property type="protein sequence ID" value="AGK04348.1"/>
    <property type="molecule type" value="Genomic_DNA"/>
</dbReference>
<dbReference type="InterPro" id="IPR020904">
    <property type="entry name" value="Sc_DH/Rdtase_CS"/>
</dbReference>
<reference evidence="4 5" key="1">
    <citation type="submission" date="2013-04" db="EMBL/GenBank/DDBJ databases">
        <authorList>
            <person name="Chin J."/>
            <person name="Alexander D.H."/>
            <person name="Marks P."/>
            <person name="Korlach J."/>
            <person name="Clum A."/>
            <person name="Copeland A."/>
        </authorList>
    </citation>
    <scope>NUCLEOTIDE SEQUENCE [LARGE SCALE GENOMIC DNA]</scope>
    <source>
        <strain evidence="5">ATCC 35948 / DSM 1279 / VKM B-1258 / 21</strain>
    </source>
</reference>
<dbReference type="NCBIfam" id="NF005594">
    <property type="entry name" value="PRK07326.1"/>
    <property type="match status" value="1"/>
</dbReference>
<dbReference type="InterPro" id="IPR002347">
    <property type="entry name" value="SDR_fam"/>
</dbReference>
<dbReference type="PATRIC" id="fig|504728.9.peg.1079"/>
<dbReference type="PANTHER" id="PTHR44196">
    <property type="entry name" value="DEHYDROGENASE/REDUCTASE SDR FAMILY MEMBER 7B"/>
    <property type="match status" value="1"/>
</dbReference>
<evidence type="ECO:0000313" key="5">
    <source>
        <dbReference type="Proteomes" id="UP000013026"/>
    </source>
</evidence>
<dbReference type="eggNOG" id="COG4221">
    <property type="taxonomic scope" value="Bacteria"/>
</dbReference>
<dbReference type="PRINTS" id="PR00080">
    <property type="entry name" value="SDRFAMILY"/>
</dbReference>
<dbReference type="GO" id="GO:0016020">
    <property type="term" value="C:membrane"/>
    <property type="evidence" value="ECO:0007669"/>
    <property type="project" value="TreeGrafter"/>
</dbReference>
<dbReference type="SUPFAM" id="SSF51735">
    <property type="entry name" value="NAD(P)-binding Rossmann-fold domains"/>
    <property type="match status" value="1"/>
</dbReference>
<evidence type="ECO:0000313" key="4">
    <source>
        <dbReference type="EMBL" id="AGK04348.1"/>
    </source>
</evidence>
<dbReference type="PANTHER" id="PTHR44196:SF1">
    <property type="entry name" value="DEHYDROGENASE_REDUCTASE SDR FAMILY MEMBER 7B"/>
    <property type="match status" value="1"/>
</dbReference>
<dbReference type="KEGG" id="mre:K649_05230"/>
<dbReference type="SMR" id="M9XCL1"/>
<organism evidence="4 5">
    <name type="scientific">Meiothermus ruber (strain ATCC 35948 / DSM 1279 / VKM B-1258 / 21)</name>
    <name type="common">Thermus ruber</name>
    <dbReference type="NCBI Taxonomy" id="504728"/>
    <lineage>
        <taxon>Bacteria</taxon>
        <taxon>Thermotogati</taxon>
        <taxon>Deinococcota</taxon>
        <taxon>Deinococci</taxon>
        <taxon>Thermales</taxon>
        <taxon>Thermaceae</taxon>
        <taxon>Meiothermus</taxon>
    </lineage>
</organism>
<evidence type="ECO:0000256" key="2">
    <source>
        <dbReference type="ARBA" id="ARBA00023002"/>
    </source>
</evidence>
<evidence type="ECO:0000256" key="3">
    <source>
        <dbReference type="RuleBase" id="RU000363"/>
    </source>
</evidence>
<dbReference type="AlphaFoldDB" id="M9XCL1"/>
<sequence length="250" mass="26783">MVRANTRFALFFLQYERMSGLRGKVALVTGASSGIGLEVAKQLVANGVGVGLFARSQARLARLAAELGNSLALPGDVTRYEDLERAVQQLEAHFGGLDFLINNAGIGIFKPVHELTPEEWQQVLQTNLTGSFYATKAAVPAMQRRGGGYIINIGSLAGKNAFANGAAYNASKFGLLGFSEAAMLDLRYHGIRVSSILPGSVDTPFAGNSTGAPWKIQPQDIAQAVLYLLQSDPRIIPSQLDLRPSQPPKK</sequence>
<evidence type="ECO:0000256" key="1">
    <source>
        <dbReference type="ARBA" id="ARBA00006484"/>
    </source>
</evidence>
<dbReference type="Gene3D" id="3.40.50.720">
    <property type="entry name" value="NAD(P)-binding Rossmann-like Domain"/>
    <property type="match status" value="1"/>
</dbReference>
<dbReference type="FunFam" id="3.40.50.720:FF:000084">
    <property type="entry name" value="Short-chain dehydrogenase reductase"/>
    <property type="match status" value="1"/>
</dbReference>
<gene>
    <name evidence="4" type="ORF">K649_05230</name>
</gene>
<name>M9XCL1_MEIRD</name>
<dbReference type="STRING" id="504728.K649_05230"/>
<dbReference type="PROSITE" id="PS00061">
    <property type="entry name" value="ADH_SHORT"/>
    <property type="match status" value="1"/>
</dbReference>
<dbReference type="GO" id="GO:0016491">
    <property type="term" value="F:oxidoreductase activity"/>
    <property type="evidence" value="ECO:0007669"/>
    <property type="project" value="UniProtKB-KW"/>
</dbReference>
<comment type="similarity">
    <text evidence="1 3">Belongs to the short-chain dehydrogenases/reductases (SDR) family.</text>
</comment>
<dbReference type="Pfam" id="PF00106">
    <property type="entry name" value="adh_short"/>
    <property type="match status" value="1"/>
</dbReference>
<accession>M9XCL1</accession>
<protein>
    <submittedName>
        <fullName evidence="4">Short chain dehydrogenase</fullName>
    </submittedName>
</protein>
<keyword evidence="2" id="KW-0560">Oxidoreductase</keyword>